<dbReference type="PANTHER" id="PTHR37544">
    <property type="entry name" value="SPRAY-RELATED"/>
    <property type="match status" value="1"/>
</dbReference>
<feature type="compositionally biased region" description="Basic and acidic residues" evidence="1">
    <location>
        <begin position="745"/>
        <end position="754"/>
    </location>
</feature>
<dbReference type="Pfam" id="PF11915">
    <property type="entry name" value="DUF3433"/>
    <property type="match status" value="1"/>
</dbReference>
<proteinExistence type="predicted"/>
<name>A0A5C3QHW5_9AGAR</name>
<keyword evidence="4" id="KW-1185">Reference proteome</keyword>
<organism evidence="3 4">
    <name type="scientific">Pterulicium gracile</name>
    <dbReference type="NCBI Taxonomy" id="1884261"/>
    <lineage>
        <taxon>Eukaryota</taxon>
        <taxon>Fungi</taxon>
        <taxon>Dikarya</taxon>
        <taxon>Basidiomycota</taxon>
        <taxon>Agaricomycotina</taxon>
        <taxon>Agaricomycetes</taxon>
        <taxon>Agaricomycetidae</taxon>
        <taxon>Agaricales</taxon>
        <taxon>Pleurotineae</taxon>
        <taxon>Pterulaceae</taxon>
        <taxon>Pterulicium</taxon>
    </lineage>
</organism>
<keyword evidence="2" id="KW-0812">Transmembrane</keyword>
<feature type="transmembrane region" description="Helical" evidence="2">
    <location>
        <begin position="253"/>
        <end position="271"/>
    </location>
</feature>
<reference evidence="3 4" key="1">
    <citation type="journal article" date="2019" name="Nat. Ecol. Evol.">
        <title>Megaphylogeny resolves global patterns of mushroom evolution.</title>
        <authorList>
            <person name="Varga T."/>
            <person name="Krizsan K."/>
            <person name="Foldi C."/>
            <person name="Dima B."/>
            <person name="Sanchez-Garcia M."/>
            <person name="Sanchez-Ramirez S."/>
            <person name="Szollosi G.J."/>
            <person name="Szarkandi J.G."/>
            <person name="Papp V."/>
            <person name="Albert L."/>
            <person name="Andreopoulos W."/>
            <person name="Angelini C."/>
            <person name="Antonin V."/>
            <person name="Barry K.W."/>
            <person name="Bougher N.L."/>
            <person name="Buchanan P."/>
            <person name="Buyck B."/>
            <person name="Bense V."/>
            <person name="Catcheside P."/>
            <person name="Chovatia M."/>
            <person name="Cooper J."/>
            <person name="Damon W."/>
            <person name="Desjardin D."/>
            <person name="Finy P."/>
            <person name="Geml J."/>
            <person name="Haridas S."/>
            <person name="Hughes K."/>
            <person name="Justo A."/>
            <person name="Karasinski D."/>
            <person name="Kautmanova I."/>
            <person name="Kiss B."/>
            <person name="Kocsube S."/>
            <person name="Kotiranta H."/>
            <person name="LaButti K.M."/>
            <person name="Lechner B.E."/>
            <person name="Liimatainen K."/>
            <person name="Lipzen A."/>
            <person name="Lukacs Z."/>
            <person name="Mihaltcheva S."/>
            <person name="Morgado L.N."/>
            <person name="Niskanen T."/>
            <person name="Noordeloos M.E."/>
            <person name="Ohm R.A."/>
            <person name="Ortiz-Santana B."/>
            <person name="Ovrebo C."/>
            <person name="Racz N."/>
            <person name="Riley R."/>
            <person name="Savchenko A."/>
            <person name="Shiryaev A."/>
            <person name="Soop K."/>
            <person name="Spirin V."/>
            <person name="Szebenyi C."/>
            <person name="Tomsovsky M."/>
            <person name="Tulloss R.E."/>
            <person name="Uehling J."/>
            <person name="Grigoriev I.V."/>
            <person name="Vagvolgyi C."/>
            <person name="Papp T."/>
            <person name="Martin F.M."/>
            <person name="Miettinen O."/>
            <person name="Hibbett D.S."/>
            <person name="Nagy L.G."/>
        </authorList>
    </citation>
    <scope>NUCLEOTIDE SEQUENCE [LARGE SCALE GENOMIC DNA]</scope>
    <source>
        <strain evidence="3 4">CBS 309.79</strain>
    </source>
</reference>
<evidence type="ECO:0000256" key="2">
    <source>
        <dbReference type="SAM" id="Phobius"/>
    </source>
</evidence>
<feature type="compositionally biased region" description="Polar residues" evidence="1">
    <location>
        <begin position="77"/>
        <end position="91"/>
    </location>
</feature>
<dbReference type="OrthoDB" id="3248909at2759"/>
<feature type="region of interest" description="Disordered" evidence="1">
    <location>
        <begin position="1"/>
        <end position="93"/>
    </location>
</feature>
<feature type="transmembrane region" description="Helical" evidence="2">
    <location>
        <begin position="146"/>
        <end position="166"/>
    </location>
</feature>
<evidence type="ECO:0000256" key="1">
    <source>
        <dbReference type="SAM" id="MobiDB-lite"/>
    </source>
</evidence>
<sequence>MQDMTNATVDSSRERHRPPSLVPGAGPRSSSHSPAMASLPPGAMAPASTSHSPPHSARPQSNRESPLTPVRAEYPRNGTTTPPATPSQHLLSEQVPHIQYASYPSTDARKISYTSTKDGSSSPNGVLGSKDAKDKIFWTPTPLKPWFWIPLILAMVGIAVGLEVALSECKKRNGWTVSQSNQTSTGFRYALTLPPVIVSMVFVALWAWTDIEIKKMQPYVELVQGDAPPKKSLLLDYTRINNFFVWISAMRNAHWLVALASLMVLMSLSFQPLSASLLNLRDVWYTDPGPTMQTNATLGLNEDANFEDLTYFLTSSSYASANVLFNVGNPPFVWGQYAVTPFTLPTELGNNGTVHANTTAVKSEPNCQVVTVRMDQPVSGGPWFNTASLSGCSVAWNVTRVSPTLFGSEVLSCEDSDDLRDLPEQFRPVVFWFFTYVPEAMSSASFCFPRIQLVDVSVSVNLVNGKVTALTERGPISSSSNFTQFAGNITSGLPKDAGYNGLGFDLPIPENSSEPNPFVLERRRSIGLQMPGAVLQLASQREGGEVEAFLQNDFAEPASRVYQMYLNLVASKVYFLKNQEDIYQEVSMFRKRLFLSDAAVHLLTVALLILALFGTLIHLLHRHDRRQLRFLHQPGTIASAVSIAGHTNTSALIAKAGHTEEEEMRAVLQDRKFRIDPRTMRIVMEGEDGYEYAASPAPGRRRSIWRTNGDGKGGLKRRTWLGEGGVFGDKGETPSGLPRSPLPERTPREGAGRV</sequence>
<dbReference type="Proteomes" id="UP000305067">
    <property type="component" value="Unassembled WGS sequence"/>
</dbReference>
<feature type="transmembrane region" description="Helical" evidence="2">
    <location>
        <begin position="187"/>
        <end position="208"/>
    </location>
</feature>
<accession>A0A5C3QHW5</accession>
<dbReference type="AlphaFoldDB" id="A0A5C3QHW5"/>
<keyword evidence="2" id="KW-0472">Membrane</keyword>
<keyword evidence="2" id="KW-1133">Transmembrane helix</keyword>
<gene>
    <name evidence="3" type="ORF">BDV98DRAFT_570812</name>
</gene>
<feature type="region of interest" description="Disordered" evidence="1">
    <location>
        <begin position="715"/>
        <end position="754"/>
    </location>
</feature>
<evidence type="ECO:0000313" key="4">
    <source>
        <dbReference type="Proteomes" id="UP000305067"/>
    </source>
</evidence>
<evidence type="ECO:0000313" key="3">
    <source>
        <dbReference type="EMBL" id="TFK99768.1"/>
    </source>
</evidence>
<dbReference type="EMBL" id="ML178832">
    <property type="protein sequence ID" value="TFK99768.1"/>
    <property type="molecule type" value="Genomic_DNA"/>
</dbReference>
<dbReference type="STRING" id="1884261.A0A5C3QHW5"/>
<protein>
    <submittedName>
        <fullName evidence="3">Uncharacterized protein</fullName>
    </submittedName>
</protein>
<feature type="transmembrane region" description="Helical" evidence="2">
    <location>
        <begin position="598"/>
        <end position="620"/>
    </location>
</feature>
<dbReference type="InterPro" id="IPR021840">
    <property type="entry name" value="DUF3433"/>
</dbReference>
<dbReference type="PANTHER" id="PTHR37544:SF3">
    <property type="entry name" value="SPRAY"/>
    <property type="match status" value="1"/>
</dbReference>
<feature type="compositionally biased region" description="Low complexity" evidence="1">
    <location>
        <begin position="44"/>
        <end position="59"/>
    </location>
</feature>
<feature type="compositionally biased region" description="Polar residues" evidence="1">
    <location>
        <begin position="1"/>
        <end position="10"/>
    </location>
</feature>